<evidence type="ECO:0000313" key="13">
    <source>
        <dbReference type="EMBL" id="VVT50791.1"/>
    </source>
</evidence>
<dbReference type="GeneID" id="43581699"/>
<proteinExistence type="predicted"/>
<evidence type="ECO:0000256" key="5">
    <source>
        <dbReference type="ARBA" id="ARBA00022692"/>
    </source>
</evidence>
<dbReference type="RefSeq" id="XP_031853490.1">
    <property type="nucleotide sequence ID" value="XM_031997599.1"/>
</dbReference>
<keyword evidence="5 11" id="KW-0812">Transmembrane</keyword>
<evidence type="ECO:0000256" key="8">
    <source>
        <dbReference type="ARBA" id="ARBA00022989"/>
    </source>
</evidence>
<dbReference type="GO" id="GO:0016020">
    <property type="term" value="C:membrane"/>
    <property type="evidence" value="ECO:0007669"/>
    <property type="project" value="UniProtKB-SubCell"/>
</dbReference>
<evidence type="ECO:0000256" key="7">
    <source>
        <dbReference type="ARBA" id="ARBA00022982"/>
    </source>
</evidence>
<evidence type="ECO:0000313" key="14">
    <source>
        <dbReference type="Proteomes" id="UP000398389"/>
    </source>
</evidence>
<feature type="transmembrane region" description="Helical" evidence="11">
    <location>
        <begin position="100"/>
        <end position="118"/>
    </location>
</feature>
<evidence type="ECO:0000256" key="11">
    <source>
        <dbReference type="SAM" id="Phobius"/>
    </source>
</evidence>
<keyword evidence="4" id="KW-0349">Heme</keyword>
<keyword evidence="6" id="KW-0479">Metal-binding</keyword>
<evidence type="ECO:0000256" key="2">
    <source>
        <dbReference type="ARBA" id="ARBA00004141"/>
    </source>
</evidence>
<dbReference type="InterPro" id="IPR045150">
    <property type="entry name" value="CYB561D1/2"/>
</dbReference>
<keyword evidence="14" id="KW-1185">Reference proteome</keyword>
<feature type="transmembrane region" description="Helical" evidence="11">
    <location>
        <begin position="130"/>
        <end position="156"/>
    </location>
</feature>
<dbReference type="PANTHER" id="PTHR15422">
    <property type="entry name" value="OS05G0565100 PROTEIN"/>
    <property type="match status" value="1"/>
</dbReference>
<dbReference type="PROSITE" id="PS50939">
    <property type="entry name" value="CYTOCHROME_B561"/>
    <property type="match status" value="1"/>
</dbReference>
<dbReference type="OrthoDB" id="432881at2759"/>
<keyword evidence="7" id="KW-0249">Electron transport</keyword>
<evidence type="ECO:0000256" key="10">
    <source>
        <dbReference type="ARBA" id="ARBA00023136"/>
    </source>
</evidence>
<reference evidence="13 14" key="1">
    <citation type="submission" date="2019-09" db="EMBL/GenBank/DDBJ databases">
        <authorList>
            <person name="Brejova B."/>
        </authorList>
    </citation>
    <scope>NUCLEOTIDE SEQUENCE [LARGE SCALE GENOMIC DNA]</scope>
</reference>
<evidence type="ECO:0000256" key="9">
    <source>
        <dbReference type="ARBA" id="ARBA00023004"/>
    </source>
</evidence>
<evidence type="ECO:0000256" key="4">
    <source>
        <dbReference type="ARBA" id="ARBA00022617"/>
    </source>
</evidence>
<name>A0A5E8BHV8_9ASCO</name>
<keyword evidence="9" id="KW-0408">Iron</keyword>
<evidence type="ECO:0000256" key="6">
    <source>
        <dbReference type="ARBA" id="ARBA00022723"/>
    </source>
</evidence>
<keyword evidence="10 11" id="KW-0472">Membrane</keyword>
<evidence type="ECO:0000256" key="1">
    <source>
        <dbReference type="ARBA" id="ARBA00001970"/>
    </source>
</evidence>
<feature type="transmembrane region" description="Helical" evidence="11">
    <location>
        <begin position="64"/>
        <end position="80"/>
    </location>
</feature>
<dbReference type="EMBL" id="CABVLU010000002">
    <property type="protein sequence ID" value="VVT50791.1"/>
    <property type="molecule type" value="Genomic_DNA"/>
</dbReference>
<comment type="cofactor">
    <cofactor evidence="1">
        <name>heme b</name>
        <dbReference type="ChEBI" id="CHEBI:60344"/>
    </cofactor>
</comment>
<keyword evidence="8 11" id="KW-1133">Transmembrane helix</keyword>
<evidence type="ECO:0000256" key="3">
    <source>
        <dbReference type="ARBA" id="ARBA00022448"/>
    </source>
</evidence>
<dbReference type="Pfam" id="PF03188">
    <property type="entry name" value="Cytochrom_B561"/>
    <property type="match status" value="1"/>
</dbReference>
<dbReference type="InterPro" id="IPR006593">
    <property type="entry name" value="Cyt_b561/ferric_Rdtase_TM"/>
</dbReference>
<feature type="transmembrane region" description="Helical" evidence="11">
    <location>
        <begin position="205"/>
        <end position="224"/>
    </location>
</feature>
<protein>
    <recommendedName>
        <fullName evidence="12">Cytochrome b561 domain-containing protein</fullName>
    </recommendedName>
</protein>
<feature type="transmembrane region" description="Helical" evidence="11">
    <location>
        <begin position="176"/>
        <end position="193"/>
    </location>
</feature>
<accession>A0A5E8BHV8</accession>
<evidence type="ECO:0000259" key="12">
    <source>
        <dbReference type="PROSITE" id="PS50939"/>
    </source>
</evidence>
<feature type="transmembrane region" description="Helical" evidence="11">
    <location>
        <begin position="33"/>
        <end position="52"/>
    </location>
</feature>
<dbReference type="CDD" id="cd08761">
    <property type="entry name" value="Cyt_b561_CYB561D2_like"/>
    <property type="match status" value="1"/>
</dbReference>
<dbReference type="GO" id="GO:0046872">
    <property type="term" value="F:metal ion binding"/>
    <property type="evidence" value="ECO:0007669"/>
    <property type="project" value="UniProtKB-KW"/>
</dbReference>
<dbReference type="GO" id="GO:0140575">
    <property type="term" value="F:transmembrane monodehydroascorbate reductase activity"/>
    <property type="evidence" value="ECO:0007669"/>
    <property type="project" value="InterPro"/>
</dbReference>
<dbReference type="Gene3D" id="1.20.120.1770">
    <property type="match status" value="1"/>
</dbReference>
<dbReference type="Proteomes" id="UP000398389">
    <property type="component" value="Unassembled WGS sequence"/>
</dbReference>
<keyword evidence="3" id="KW-0813">Transport</keyword>
<sequence length="232" mass="25361">MSSSYDPLLDSNIQSSNTNKVLDLAKHAENKRALIVQAGLLVLVLTILHAIFTHPIITFFAPHPILNSLGLVFLAHALLLTQPPPISPVHKTLSGRIHGILNTTAVVLFLTAFSSIFYNKAIHASPHITTWHGLFGITTYTLLSLILLFGISIYWFPVKVFGSVAKAKSFYKYHRIAGYFTLTLASLTILLALDSDYNNNVLHISYTVVGIAVTAIWGGLVLGLTPSRLGFI</sequence>
<dbReference type="PANTHER" id="PTHR15422:SF45">
    <property type="entry name" value="CYTOCHROME B561 DOMAIN-CONTAINING PROTEIN"/>
    <property type="match status" value="1"/>
</dbReference>
<dbReference type="AlphaFoldDB" id="A0A5E8BHV8"/>
<dbReference type="SMART" id="SM00665">
    <property type="entry name" value="B561"/>
    <property type="match status" value="1"/>
</dbReference>
<feature type="domain" description="Cytochrome b561" evidence="12">
    <location>
        <begin position="24"/>
        <end position="227"/>
    </location>
</feature>
<comment type="subcellular location">
    <subcellularLocation>
        <location evidence="2">Membrane</location>
        <topology evidence="2">Multi-pass membrane protein</topology>
    </subcellularLocation>
</comment>
<gene>
    <name evidence="13" type="ORF">SAPINGB_P002881</name>
</gene>
<organism evidence="13 14">
    <name type="scientific">Magnusiomyces paraingens</name>
    <dbReference type="NCBI Taxonomy" id="2606893"/>
    <lineage>
        <taxon>Eukaryota</taxon>
        <taxon>Fungi</taxon>
        <taxon>Dikarya</taxon>
        <taxon>Ascomycota</taxon>
        <taxon>Saccharomycotina</taxon>
        <taxon>Dipodascomycetes</taxon>
        <taxon>Dipodascales</taxon>
        <taxon>Dipodascaceae</taxon>
        <taxon>Magnusiomyces</taxon>
    </lineage>
</organism>